<organism evidence="1">
    <name type="scientific">marine metagenome</name>
    <dbReference type="NCBI Taxonomy" id="408172"/>
    <lineage>
        <taxon>unclassified sequences</taxon>
        <taxon>metagenomes</taxon>
        <taxon>ecological metagenomes</taxon>
    </lineage>
</organism>
<name>A0A382H723_9ZZZZ</name>
<evidence type="ECO:0000313" key="1">
    <source>
        <dbReference type="EMBL" id="SVB83002.1"/>
    </source>
</evidence>
<sequence length="64" mass="6730">MRLAKSIGANHNKWGGTRSNITFLGKGPTTNPLFQGPLAGLETATKEQLGSRGTMIEAVEDAMG</sequence>
<reference evidence="1" key="1">
    <citation type="submission" date="2018-05" db="EMBL/GenBank/DDBJ databases">
        <authorList>
            <person name="Lanie J.A."/>
            <person name="Ng W.-L."/>
            <person name="Kazmierczak K.M."/>
            <person name="Andrzejewski T.M."/>
            <person name="Davidsen T.M."/>
            <person name="Wayne K.J."/>
            <person name="Tettelin H."/>
            <person name="Glass J.I."/>
            <person name="Rusch D."/>
            <person name="Podicherti R."/>
            <person name="Tsui H.-C.T."/>
            <person name="Winkler M.E."/>
        </authorList>
    </citation>
    <scope>NUCLEOTIDE SEQUENCE</scope>
</reference>
<feature type="non-terminal residue" evidence="1">
    <location>
        <position position="64"/>
    </location>
</feature>
<dbReference type="AlphaFoldDB" id="A0A382H723"/>
<dbReference type="EMBL" id="UINC01059510">
    <property type="protein sequence ID" value="SVB83002.1"/>
    <property type="molecule type" value="Genomic_DNA"/>
</dbReference>
<protein>
    <submittedName>
        <fullName evidence="1">Uncharacterized protein</fullName>
    </submittedName>
</protein>
<gene>
    <name evidence="1" type="ORF">METZ01_LOCUS235856</name>
</gene>
<accession>A0A382H723</accession>
<proteinExistence type="predicted"/>